<dbReference type="KEGG" id="ksc:CD178_01703"/>
<accession>A0A347WC73</accession>
<keyword evidence="2" id="KW-1185">Reference proteome</keyword>
<dbReference type="AlphaFoldDB" id="A0A347WC73"/>
<gene>
    <name evidence="1" type="ORF">CD178_01703</name>
</gene>
<protein>
    <submittedName>
        <fullName evidence="1">Uncharacterized protein</fullName>
    </submittedName>
</protein>
<proteinExistence type="predicted"/>
<dbReference type="Proteomes" id="UP000264120">
    <property type="component" value="Chromosome"/>
</dbReference>
<reference evidence="1 2" key="1">
    <citation type="submission" date="2017-08" db="EMBL/GenBank/DDBJ databases">
        <title>Complete genome sequence of Gluconacetobacter saccharivorans CV1 isolated from Fermented Vinegar.</title>
        <authorList>
            <person name="Kim S.-Y."/>
        </authorList>
    </citation>
    <scope>NUCLEOTIDE SEQUENCE [LARGE SCALE GENOMIC DNA]</scope>
    <source>
        <strain evidence="1 2">CV1</strain>
    </source>
</reference>
<evidence type="ECO:0000313" key="2">
    <source>
        <dbReference type="Proteomes" id="UP000264120"/>
    </source>
</evidence>
<evidence type="ECO:0000313" key="1">
    <source>
        <dbReference type="EMBL" id="AXY22466.1"/>
    </source>
</evidence>
<organism evidence="1 2">
    <name type="scientific">Komagataeibacter saccharivorans</name>
    <dbReference type="NCBI Taxonomy" id="265959"/>
    <lineage>
        <taxon>Bacteria</taxon>
        <taxon>Pseudomonadati</taxon>
        <taxon>Pseudomonadota</taxon>
        <taxon>Alphaproteobacteria</taxon>
        <taxon>Acetobacterales</taxon>
        <taxon>Acetobacteraceae</taxon>
        <taxon>Komagataeibacter</taxon>
    </lineage>
</organism>
<name>A0A347WC73_9PROT</name>
<sequence>MPEAVASAMTYLIKRMSFARMGHAGRHPRRGALKNLAGFILQANGSEGRN</sequence>
<dbReference type="EMBL" id="CP023036">
    <property type="protein sequence ID" value="AXY22466.1"/>
    <property type="molecule type" value="Genomic_DNA"/>
</dbReference>